<comment type="caution">
    <text evidence="2">The sequence shown here is derived from an EMBL/GenBank/DDBJ whole genome shotgun (WGS) entry which is preliminary data.</text>
</comment>
<proteinExistence type="predicted"/>
<dbReference type="EMBL" id="CAKOGP040001113">
    <property type="protein sequence ID" value="CAJ1943283.1"/>
    <property type="molecule type" value="Genomic_DNA"/>
</dbReference>
<sequence length="198" mass="22784">MALVAERDVLRGMGRGRHPGNQYWRQLVRDSLVVYNGANRDDRMLMASLIVLEVQDSGGRFLEHDDNVAYLEMSNEDAARMTRQCFINLLYRMRHINDASRFFNNWANGNVDQLCDTLRTTRIVKDLTAKFSTNANFAKLVGALKENKSLKKFSLDLNNNHHHHHEHVMVLTCITASSIPYTSHSRRIQYTPPLALLE</sequence>
<dbReference type="AlphaFoldDB" id="A0AAD2FLW6"/>
<evidence type="ECO:0000259" key="1">
    <source>
        <dbReference type="Pfam" id="PF20710"/>
    </source>
</evidence>
<evidence type="ECO:0000313" key="3">
    <source>
        <dbReference type="Proteomes" id="UP001295423"/>
    </source>
</evidence>
<dbReference type="Pfam" id="PF20710">
    <property type="entry name" value="DUF6824"/>
    <property type="match status" value="1"/>
</dbReference>
<accession>A0AAD2FLW6</accession>
<protein>
    <recommendedName>
        <fullName evidence="1">DUF6824 domain-containing protein</fullName>
    </recommendedName>
</protein>
<organism evidence="2 3">
    <name type="scientific">Cylindrotheca closterium</name>
    <dbReference type="NCBI Taxonomy" id="2856"/>
    <lineage>
        <taxon>Eukaryota</taxon>
        <taxon>Sar</taxon>
        <taxon>Stramenopiles</taxon>
        <taxon>Ochrophyta</taxon>
        <taxon>Bacillariophyta</taxon>
        <taxon>Bacillariophyceae</taxon>
        <taxon>Bacillariophycidae</taxon>
        <taxon>Bacillariales</taxon>
        <taxon>Bacillariaceae</taxon>
        <taxon>Cylindrotheca</taxon>
    </lineage>
</organism>
<dbReference type="InterPro" id="IPR049227">
    <property type="entry name" value="DUF6824"/>
</dbReference>
<evidence type="ECO:0000313" key="2">
    <source>
        <dbReference type="EMBL" id="CAJ1943283.1"/>
    </source>
</evidence>
<feature type="domain" description="DUF6824" evidence="1">
    <location>
        <begin position="8"/>
        <end position="86"/>
    </location>
</feature>
<keyword evidence="3" id="KW-1185">Reference proteome</keyword>
<name>A0AAD2FLW6_9STRA</name>
<gene>
    <name evidence="2" type="ORF">CYCCA115_LOCUS8362</name>
</gene>
<dbReference type="Proteomes" id="UP001295423">
    <property type="component" value="Unassembled WGS sequence"/>
</dbReference>
<reference evidence="2" key="1">
    <citation type="submission" date="2023-08" db="EMBL/GenBank/DDBJ databases">
        <authorList>
            <person name="Audoor S."/>
            <person name="Bilcke G."/>
        </authorList>
    </citation>
    <scope>NUCLEOTIDE SEQUENCE</scope>
</reference>